<name>A0A6M5YB49_9BACT</name>
<dbReference type="Pfam" id="PF10899">
    <property type="entry name" value="AbiGi"/>
    <property type="match status" value="1"/>
</dbReference>
<accession>A0A6M5YB49</accession>
<evidence type="ECO:0008006" key="3">
    <source>
        <dbReference type="Google" id="ProtNLM"/>
    </source>
</evidence>
<proteinExistence type="predicted"/>
<gene>
    <name evidence="1" type="ORF">HNV11_15870</name>
</gene>
<protein>
    <recommendedName>
        <fullName evidence="3">Abortive phage resistance protein AbiGi (Putative antitoxin)</fullName>
    </recommendedName>
</protein>
<dbReference type="RefSeq" id="WP_171740597.1">
    <property type="nucleotide sequence ID" value="NZ_CP053435.1"/>
</dbReference>
<evidence type="ECO:0000313" key="1">
    <source>
        <dbReference type="EMBL" id="QJW90754.1"/>
    </source>
</evidence>
<dbReference type="KEGG" id="stae:HNV11_15870"/>
<dbReference type="Proteomes" id="UP000502756">
    <property type="component" value="Chromosome"/>
</dbReference>
<evidence type="ECO:0000313" key="2">
    <source>
        <dbReference type="Proteomes" id="UP000502756"/>
    </source>
</evidence>
<reference evidence="1 2" key="1">
    <citation type="submission" date="2020-05" db="EMBL/GenBank/DDBJ databases">
        <title>Genome sequencing of Spirosoma sp. TS118.</title>
        <authorList>
            <person name="Lee J.-H."/>
            <person name="Jeong S."/>
            <person name="Zhao L."/>
            <person name="Jung J.-H."/>
            <person name="Kim M.-K."/>
            <person name="Lim S."/>
        </authorList>
    </citation>
    <scope>NUCLEOTIDE SEQUENCE [LARGE SCALE GENOMIC DNA]</scope>
    <source>
        <strain evidence="1 2">TS118</strain>
    </source>
</reference>
<dbReference type="EMBL" id="CP053435">
    <property type="protein sequence ID" value="QJW90754.1"/>
    <property type="molecule type" value="Genomic_DNA"/>
</dbReference>
<organism evidence="1 2">
    <name type="scientific">Spirosoma taeanense</name>
    <dbReference type="NCBI Taxonomy" id="2735870"/>
    <lineage>
        <taxon>Bacteria</taxon>
        <taxon>Pseudomonadati</taxon>
        <taxon>Bacteroidota</taxon>
        <taxon>Cytophagia</taxon>
        <taxon>Cytophagales</taxon>
        <taxon>Cytophagaceae</taxon>
        <taxon>Spirosoma</taxon>
    </lineage>
</organism>
<keyword evidence="2" id="KW-1185">Reference proteome</keyword>
<dbReference type="AlphaFoldDB" id="A0A6M5YB49"/>
<sequence>MALLSANTLFHFTKKEFLLNIIENGFFPRYSREFTPEVDPDYFTDIKDIYIPMVCFCDIPLSSVENHLDIYDHYGIGLSRKWGQNKGLNPVNYLQTKASVISTYRKNVNDLVLLSRSLFVEEFMLEHGHRPSVKSIIDSVKKSDNSYEKAKLTYAILSFLKPYMSKGAYRKKYPEYKYYNEKEWRYVPPLTNIILSEFLILFENIANDIQNFNERLVSKSLTFKAKDVKYIILDNSNEIDWFIKGLQNISSRFPKKFSTNDIQYLTTTIVTCKQIKEDF</sequence>
<dbReference type="InterPro" id="IPR021223">
    <property type="entry name" value="AbiGi"/>
</dbReference>